<dbReference type="eggNOG" id="COG1960">
    <property type="taxonomic scope" value="Bacteria"/>
</dbReference>
<evidence type="ECO:0000259" key="8">
    <source>
        <dbReference type="Pfam" id="PF02771"/>
    </source>
</evidence>
<dbReference type="Proteomes" id="UP000028488">
    <property type="component" value="Chromosome"/>
</dbReference>
<organism evidence="9 10">
    <name type="scientific">Rhodococcus opacus</name>
    <name type="common">Nocardia opaca</name>
    <dbReference type="NCBI Taxonomy" id="37919"/>
    <lineage>
        <taxon>Bacteria</taxon>
        <taxon>Bacillati</taxon>
        <taxon>Actinomycetota</taxon>
        <taxon>Actinomycetes</taxon>
        <taxon>Mycobacteriales</taxon>
        <taxon>Nocardiaceae</taxon>
        <taxon>Rhodococcus</taxon>
    </lineage>
</organism>
<name>A0A076EG53_RHOOP</name>
<protein>
    <submittedName>
        <fullName evidence="9">Acyl-CoA dehydrogenase</fullName>
    </submittedName>
</protein>
<gene>
    <name evidence="9" type="ORF">EP51_11665</name>
</gene>
<dbReference type="InterPro" id="IPR037069">
    <property type="entry name" value="AcylCoA_DH/ox_N_sf"/>
</dbReference>
<dbReference type="Pfam" id="PF00441">
    <property type="entry name" value="Acyl-CoA_dh_1"/>
    <property type="match status" value="2"/>
</dbReference>
<dbReference type="InterPro" id="IPR006091">
    <property type="entry name" value="Acyl-CoA_Oxase/DH_mid-dom"/>
</dbReference>
<feature type="domain" description="Acyl-CoA dehydrogenase/oxidase C-terminal" evidence="6">
    <location>
        <begin position="209"/>
        <end position="362"/>
    </location>
</feature>
<dbReference type="InterPro" id="IPR046373">
    <property type="entry name" value="Acyl-CoA_Oxase/DH_mid-dom_sf"/>
</dbReference>
<dbReference type="GO" id="GO:0016627">
    <property type="term" value="F:oxidoreductase activity, acting on the CH-CH group of donors"/>
    <property type="evidence" value="ECO:0007669"/>
    <property type="project" value="InterPro"/>
</dbReference>
<dbReference type="InterPro" id="IPR013786">
    <property type="entry name" value="AcylCoA_DH/ox_N"/>
</dbReference>
<dbReference type="FunFam" id="2.40.110.10:FF:000011">
    <property type="entry name" value="Acyl-CoA dehydrogenase FadE34"/>
    <property type="match status" value="1"/>
</dbReference>
<dbReference type="RefSeq" id="WP_128639280.1">
    <property type="nucleotide sequence ID" value="NZ_CP008947.1"/>
</dbReference>
<feature type="domain" description="Acyl-CoA oxidase/dehydrogenase middle" evidence="7">
    <location>
        <begin position="478"/>
        <end position="573"/>
    </location>
</feature>
<sequence length="742" mass="78731">MTMGLTEEERDLRDSVRGWATRTVTPAVLREAVEAKTERRPLFWKSLADLGVLGLHLPEDVGGAGCGLVELAVVTEELGRVLLPGPFLPTVLLGAVLHESGRAGELSGLADGSTLGAVALQPGSLRLARDGGVVTLDGESGYVLGGQVGDLFLLAARDGDETVFVALARDRLDVTDLPSHDVVRRNATAAANGLEITEADVLQIDSQRVLDLAATLFAAEASGVADWAVTTAADYAKVRHQFGRPIGQFQGVKHRVARMLCLAEQARVCAWDAARAMNFGSSARAATAAPRCSAAEESLAAAVAGATAPDAAFSVTKDCIQVLGGIGYTWEHDAHLYLRRAQSLRILLGSTASWRRRVARATLGGTRRVLGIDLPPDAERIRADVRAELAAAAALDETECRAYLAEKGYTAPHLPTPWGRGAGAVEQLVIGDELRAAELKPHDMIIGNWVVPTLIAHGSEEQWQRFVPPSLRGDLVWCQLFSEPGAGSDLAGLNTKATKVDGGWVLQGQKVWTSMARDADWGICLARTDASVPKHKGLSYFLIDMSGSDGLDIRPLREITGEALFNEVFLDNVFVPDELLVGEPGDGWKLARTTLANERVSLSHDSSLGSGGEALLTLASELPGDIDDEQLTVLGKVLCDAQSGGLMGLRTTLRSIAGGQPGAESSVAKLLGVEHIQQVWEVAMDWAGPRALLGDQPRTSGTQMFLNSQCMSIAGGTTNVQLNIIGERLLGLPRDPEPGKGV</sequence>
<evidence type="ECO:0000256" key="2">
    <source>
        <dbReference type="ARBA" id="ARBA00009347"/>
    </source>
</evidence>
<dbReference type="SUPFAM" id="SSF47203">
    <property type="entry name" value="Acyl-CoA dehydrogenase C-terminal domain-like"/>
    <property type="match status" value="2"/>
</dbReference>
<evidence type="ECO:0000256" key="4">
    <source>
        <dbReference type="ARBA" id="ARBA00022827"/>
    </source>
</evidence>
<dbReference type="InterPro" id="IPR009075">
    <property type="entry name" value="AcylCo_DH/oxidase_C"/>
</dbReference>
<dbReference type="Pfam" id="PF02770">
    <property type="entry name" value="Acyl-CoA_dh_M"/>
    <property type="match status" value="1"/>
</dbReference>
<evidence type="ECO:0000256" key="3">
    <source>
        <dbReference type="ARBA" id="ARBA00022630"/>
    </source>
</evidence>
<evidence type="ECO:0000256" key="5">
    <source>
        <dbReference type="ARBA" id="ARBA00023002"/>
    </source>
</evidence>
<keyword evidence="4" id="KW-0274">FAD</keyword>
<proteinExistence type="inferred from homology"/>
<feature type="domain" description="Acyl-CoA dehydrogenase/oxidase N-terminal" evidence="8">
    <location>
        <begin position="387"/>
        <end position="474"/>
    </location>
</feature>
<evidence type="ECO:0000313" key="9">
    <source>
        <dbReference type="EMBL" id="AII05235.1"/>
    </source>
</evidence>
<accession>A0A076EG53</accession>
<dbReference type="Gene3D" id="1.10.540.10">
    <property type="entry name" value="Acyl-CoA dehydrogenase/oxidase, N-terminal domain"/>
    <property type="match status" value="2"/>
</dbReference>
<dbReference type="InterPro" id="IPR036250">
    <property type="entry name" value="AcylCo_DH-like_C"/>
</dbReference>
<evidence type="ECO:0000259" key="7">
    <source>
        <dbReference type="Pfam" id="PF02770"/>
    </source>
</evidence>
<comment type="similarity">
    <text evidence="2">Belongs to the acyl-CoA dehydrogenase family.</text>
</comment>
<dbReference type="Pfam" id="PF02771">
    <property type="entry name" value="Acyl-CoA_dh_N"/>
    <property type="match status" value="2"/>
</dbReference>
<keyword evidence="3" id="KW-0285">Flavoprotein</keyword>
<feature type="domain" description="Acyl-CoA dehydrogenase/oxidase N-terminal" evidence="8">
    <location>
        <begin position="6"/>
        <end position="90"/>
    </location>
</feature>
<dbReference type="SUPFAM" id="SSF56645">
    <property type="entry name" value="Acyl-CoA dehydrogenase NM domain-like"/>
    <property type="match status" value="2"/>
</dbReference>
<dbReference type="Gene3D" id="1.20.140.10">
    <property type="entry name" value="Butyryl-CoA Dehydrogenase, subunit A, domain 3"/>
    <property type="match status" value="2"/>
</dbReference>
<dbReference type="GO" id="GO:0005886">
    <property type="term" value="C:plasma membrane"/>
    <property type="evidence" value="ECO:0007669"/>
    <property type="project" value="TreeGrafter"/>
</dbReference>
<dbReference type="InterPro" id="IPR052161">
    <property type="entry name" value="Mycobact_Acyl-CoA_DH"/>
</dbReference>
<dbReference type="PANTHER" id="PTHR43292">
    <property type="entry name" value="ACYL-COA DEHYDROGENASE"/>
    <property type="match status" value="1"/>
</dbReference>
<feature type="domain" description="Acyl-CoA dehydrogenase/oxidase C-terminal" evidence="6">
    <location>
        <begin position="585"/>
        <end position="730"/>
    </location>
</feature>
<dbReference type="GO" id="GO:0050660">
    <property type="term" value="F:flavin adenine dinucleotide binding"/>
    <property type="evidence" value="ECO:0007669"/>
    <property type="project" value="InterPro"/>
</dbReference>
<dbReference type="InterPro" id="IPR009100">
    <property type="entry name" value="AcylCoA_DH/oxidase_NM_dom_sf"/>
</dbReference>
<dbReference type="Gene3D" id="2.40.110.10">
    <property type="entry name" value="Butyryl-CoA Dehydrogenase, subunit A, domain 2"/>
    <property type="match status" value="1"/>
</dbReference>
<comment type="cofactor">
    <cofactor evidence="1">
        <name>FAD</name>
        <dbReference type="ChEBI" id="CHEBI:57692"/>
    </cofactor>
</comment>
<evidence type="ECO:0000313" key="10">
    <source>
        <dbReference type="Proteomes" id="UP000028488"/>
    </source>
</evidence>
<evidence type="ECO:0000256" key="1">
    <source>
        <dbReference type="ARBA" id="ARBA00001974"/>
    </source>
</evidence>
<dbReference type="AlphaFoldDB" id="A0A076EG53"/>
<evidence type="ECO:0000259" key="6">
    <source>
        <dbReference type="Pfam" id="PF00441"/>
    </source>
</evidence>
<keyword evidence="5" id="KW-0560">Oxidoreductase</keyword>
<reference evidence="9 10" key="1">
    <citation type="submission" date="2014-07" db="EMBL/GenBank/DDBJ databases">
        <title>Genome Sequence of Rhodococcus opacus Strain R7, a Biodegrader of Mono- and Polycyclic Aromatic Hydrocarbons.</title>
        <authorList>
            <person name="Di Gennaro P."/>
            <person name="Zampolli J."/>
            <person name="Presti I."/>
            <person name="Cappelletti M."/>
            <person name="D'Ursi P."/>
            <person name="Orro A."/>
            <person name="Mezzelani A."/>
            <person name="Milanesi L."/>
        </authorList>
    </citation>
    <scope>NUCLEOTIDE SEQUENCE [LARGE SCALE GENOMIC DNA]</scope>
    <source>
        <strain evidence="9 10">R7</strain>
    </source>
</reference>
<dbReference type="EMBL" id="CP008947">
    <property type="protein sequence ID" value="AII05235.1"/>
    <property type="molecule type" value="Genomic_DNA"/>
</dbReference>
<dbReference type="PANTHER" id="PTHR43292:SF4">
    <property type="entry name" value="ACYL-COA DEHYDROGENASE FADE34"/>
    <property type="match status" value="1"/>
</dbReference>